<accession>A0A4S5E4I6</accession>
<dbReference type="AlphaFoldDB" id="A0A4S5E4I6"/>
<keyword evidence="2 4" id="KW-0819">tRNA processing</keyword>
<dbReference type="GO" id="GO:0003723">
    <property type="term" value="F:RNA binding"/>
    <property type="evidence" value="ECO:0007669"/>
    <property type="project" value="InterPro"/>
</dbReference>
<dbReference type="SUPFAM" id="SSF55120">
    <property type="entry name" value="Pseudouridine synthase"/>
    <property type="match status" value="1"/>
</dbReference>
<dbReference type="GO" id="GO:0031119">
    <property type="term" value="P:tRNA pseudouridine synthesis"/>
    <property type="evidence" value="ECO:0007669"/>
    <property type="project" value="UniProtKB-UniRule"/>
</dbReference>
<comment type="similarity">
    <text evidence="1 4 7">Belongs to the tRNA pseudouridine synthase TruA family.</text>
</comment>
<dbReference type="HAMAP" id="MF_00171">
    <property type="entry name" value="TruA"/>
    <property type="match status" value="1"/>
</dbReference>
<dbReference type="InterPro" id="IPR020095">
    <property type="entry name" value="PsdUridine_synth_TruA_C"/>
</dbReference>
<proteinExistence type="inferred from homology"/>
<evidence type="ECO:0000313" key="10">
    <source>
        <dbReference type="Proteomes" id="UP000305233"/>
    </source>
</evidence>
<sequence>MTSHEPTLPGRDGGLLRIRLDIAYDGTAFSGWARQPGLPTVQGVLEDALLLVLGRPARLTVGGRTDAGVHARGQVAHVDLTTAEWNGVARGRAVDPARALLRRMSGAVNRILNDTADQGRSGRRRVPAVVVRSAGVVPEAFDARFSALWRRYSYAIADIDAGQDPLRRTTTLWYPGALDVALLNDGAAHLLGVQDFAAFCKAREGATTIRELQRYEFVRGPDGVITAQVQADAFCHSMVRALIGSTLRVGAGEKPPTWLAERLAARVKDARSILAAAHPLVLEEISYPPDAEVGARAELTRARRTAER</sequence>
<name>A0A4S5E4I6_9MICC</name>
<comment type="subunit">
    <text evidence="4">Homodimer.</text>
</comment>
<dbReference type="CDD" id="cd02570">
    <property type="entry name" value="PseudoU_synth_EcTruA"/>
    <property type="match status" value="1"/>
</dbReference>
<dbReference type="PIRSF" id="PIRSF001430">
    <property type="entry name" value="tRNA_psdUrid_synth"/>
    <property type="match status" value="1"/>
</dbReference>
<dbReference type="EMBL" id="SSWH01000006">
    <property type="protein sequence ID" value="THJ66396.1"/>
    <property type="molecule type" value="Genomic_DNA"/>
</dbReference>
<comment type="caution">
    <text evidence="4">Lacks conserved residue(s) required for the propagation of feature annotation.</text>
</comment>
<feature type="binding site" evidence="4 6">
    <location>
        <position position="152"/>
    </location>
    <ligand>
        <name>substrate</name>
    </ligand>
</feature>
<evidence type="ECO:0000313" key="9">
    <source>
        <dbReference type="EMBL" id="THJ66396.1"/>
    </source>
</evidence>
<evidence type="ECO:0000256" key="7">
    <source>
        <dbReference type="RuleBase" id="RU003792"/>
    </source>
</evidence>
<evidence type="ECO:0000256" key="4">
    <source>
        <dbReference type="HAMAP-Rule" id="MF_00171"/>
    </source>
</evidence>
<comment type="function">
    <text evidence="4">Formation of pseudouridine at positions 38, 39 and 40 in the anticodon stem and loop of transfer RNAs.</text>
</comment>
<comment type="caution">
    <text evidence="9">The sequence shown here is derived from an EMBL/GenBank/DDBJ whole genome shotgun (WGS) entry which is preliminary data.</text>
</comment>
<feature type="domain" description="Pseudouridine synthase I TruA alpha/beta" evidence="8">
    <location>
        <begin position="187"/>
        <end position="288"/>
    </location>
</feature>
<dbReference type="GO" id="GO:0160147">
    <property type="term" value="F:tRNA pseudouridine(38-40) synthase activity"/>
    <property type="evidence" value="ECO:0007669"/>
    <property type="project" value="UniProtKB-EC"/>
</dbReference>
<feature type="active site" description="Nucleophile" evidence="4 5">
    <location>
        <position position="66"/>
    </location>
</feature>
<gene>
    <name evidence="4 9" type="primary">truA</name>
    <name evidence="9" type="ORF">E8P82_07965</name>
</gene>
<dbReference type="Gene3D" id="3.30.70.660">
    <property type="entry name" value="Pseudouridine synthase I, catalytic domain, C-terminal subdomain"/>
    <property type="match status" value="1"/>
</dbReference>
<dbReference type="InterPro" id="IPR020097">
    <property type="entry name" value="PsdUridine_synth_TruA_a/b_dom"/>
</dbReference>
<reference evidence="9 10" key="1">
    <citation type="submission" date="2019-04" db="EMBL/GenBank/DDBJ databases">
        <authorList>
            <person name="Liu Q."/>
            <person name="Xin Y.-H."/>
        </authorList>
    </citation>
    <scope>NUCLEOTIDE SEQUENCE [LARGE SCALE GENOMIC DNA]</scope>
    <source>
        <strain evidence="9 10">AM23</strain>
    </source>
</reference>
<organism evidence="9 10">
    <name type="scientific">Arthrobacter echini</name>
    <dbReference type="NCBI Taxonomy" id="1529066"/>
    <lineage>
        <taxon>Bacteria</taxon>
        <taxon>Bacillati</taxon>
        <taxon>Actinomycetota</taxon>
        <taxon>Actinomycetes</taxon>
        <taxon>Micrococcales</taxon>
        <taxon>Micrococcaceae</taxon>
        <taxon>Arthrobacter</taxon>
    </lineage>
</organism>
<evidence type="ECO:0000256" key="6">
    <source>
        <dbReference type="PIRSR" id="PIRSR001430-2"/>
    </source>
</evidence>
<dbReference type="InterPro" id="IPR001406">
    <property type="entry name" value="PsdUridine_synth_TruA"/>
</dbReference>
<evidence type="ECO:0000256" key="1">
    <source>
        <dbReference type="ARBA" id="ARBA00009375"/>
    </source>
</evidence>
<dbReference type="Proteomes" id="UP000305233">
    <property type="component" value="Unassembled WGS sequence"/>
</dbReference>
<dbReference type="Pfam" id="PF01416">
    <property type="entry name" value="PseudoU_synth_1"/>
    <property type="match status" value="1"/>
</dbReference>
<evidence type="ECO:0000256" key="2">
    <source>
        <dbReference type="ARBA" id="ARBA00022694"/>
    </source>
</evidence>
<dbReference type="InterPro" id="IPR020103">
    <property type="entry name" value="PsdUridine_synth_cat_dom_sf"/>
</dbReference>
<dbReference type="PANTHER" id="PTHR11142">
    <property type="entry name" value="PSEUDOURIDYLATE SYNTHASE"/>
    <property type="match status" value="1"/>
</dbReference>
<evidence type="ECO:0000256" key="3">
    <source>
        <dbReference type="ARBA" id="ARBA00023235"/>
    </source>
</evidence>
<dbReference type="PANTHER" id="PTHR11142:SF0">
    <property type="entry name" value="TRNA PSEUDOURIDINE SYNTHASE-LIKE 1"/>
    <property type="match status" value="1"/>
</dbReference>
<evidence type="ECO:0000256" key="5">
    <source>
        <dbReference type="PIRSR" id="PIRSR001430-1"/>
    </source>
</evidence>
<dbReference type="Gene3D" id="3.30.70.580">
    <property type="entry name" value="Pseudouridine synthase I, catalytic domain, N-terminal subdomain"/>
    <property type="match status" value="1"/>
</dbReference>
<comment type="catalytic activity">
    <reaction evidence="4 7">
        <text>uridine(38/39/40) in tRNA = pseudouridine(38/39/40) in tRNA</text>
        <dbReference type="Rhea" id="RHEA:22376"/>
        <dbReference type="Rhea" id="RHEA-COMP:10085"/>
        <dbReference type="Rhea" id="RHEA-COMP:10087"/>
        <dbReference type="ChEBI" id="CHEBI:65314"/>
        <dbReference type="ChEBI" id="CHEBI:65315"/>
        <dbReference type="EC" id="5.4.99.12"/>
    </reaction>
</comment>
<dbReference type="EC" id="5.4.99.12" evidence="4"/>
<dbReference type="InterPro" id="IPR020094">
    <property type="entry name" value="TruA/RsuA/RluB/E/F_N"/>
</dbReference>
<protein>
    <recommendedName>
        <fullName evidence="4">tRNA pseudouridine synthase A</fullName>
        <ecNumber evidence="4">5.4.99.12</ecNumber>
    </recommendedName>
    <alternativeName>
        <fullName evidence="4">tRNA pseudouridine(38-40) synthase</fullName>
    </alternativeName>
    <alternativeName>
        <fullName evidence="4">tRNA pseudouridylate synthase I</fullName>
    </alternativeName>
    <alternativeName>
        <fullName evidence="4">tRNA-uridine isomerase I</fullName>
    </alternativeName>
</protein>
<dbReference type="RefSeq" id="WP_136453978.1">
    <property type="nucleotide sequence ID" value="NZ_SSWH01000006.1"/>
</dbReference>
<dbReference type="OrthoDB" id="9811823at2"/>
<keyword evidence="10" id="KW-1185">Reference proteome</keyword>
<keyword evidence="3 4" id="KW-0413">Isomerase</keyword>
<evidence type="ECO:0000259" key="8">
    <source>
        <dbReference type="Pfam" id="PF01416"/>
    </source>
</evidence>